<dbReference type="SMART" id="SM00382">
    <property type="entry name" value="AAA"/>
    <property type="match status" value="1"/>
</dbReference>
<dbReference type="InterPro" id="IPR003439">
    <property type="entry name" value="ABC_transporter-like_ATP-bd"/>
</dbReference>
<dbReference type="PROSITE" id="PS00211">
    <property type="entry name" value="ABC_TRANSPORTER_1"/>
    <property type="match status" value="2"/>
</dbReference>
<name>W4LNE0_ENTF1</name>
<gene>
    <name evidence="4" type="ORF">ETSY1_15175</name>
</gene>
<organism evidence="4 5">
    <name type="scientific">Entotheonella factor</name>
    <dbReference type="NCBI Taxonomy" id="1429438"/>
    <lineage>
        <taxon>Bacteria</taxon>
        <taxon>Pseudomonadati</taxon>
        <taxon>Nitrospinota/Tectimicrobiota group</taxon>
        <taxon>Candidatus Tectimicrobiota</taxon>
        <taxon>Candidatus Entotheonellia</taxon>
        <taxon>Candidatus Entotheonellales</taxon>
        <taxon>Candidatus Entotheonellaceae</taxon>
        <taxon>Candidatus Entotheonella</taxon>
    </lineage>
</organism>
<dbReference type="PROSITE" id="PS50893">
    <property type="entry name" value="ABC_TRANSPORTER_2"/>
    <property type="match status" value="2"/>
</dbReference>
<sequence length="557" mass="60906">MISLQTSAASMGDHGAEFNHWLTRALKQLKMGTILEKCKQGMQSPMNSDRPVRLSLQNITKTFPGIVANDRISLDLKQGEIHALLGENGAGKTTLMRILYGLYQPDDGEIIIRGQSVRIRSPRQAIELGMGLVPQKFLLVRQHTVAENIALGLPQAPFFFPMRRLEHQIREMGARYGLQIEPRTPVWQLSPGEQQRVEILKALIRGGDMLILDEPTGLLTPQEVTALFEVMTRMRADGHTIVFITHKLNEVMAIADTVTVLRQGEVVATLNPSEATPESLARLLIGRDVVFDRLERAEPGRTAHLSVDQLWVDNDRGTPALRGISFHVHSGEILGVTGVSGNGQRELVEALTGLRQPSDGRIQIGGQDMTRASVRHLFNDAGLAHIPEDRHHMGVVSSMSVAENFALKHYRTSPMAQGPWLNRHAMTQAADQAIRDHAIAAPHAGVTAGYFSGGNIQKLILAREFAGQPRVVVAAHPTHGLDVGATARTHELLMQQRNQGATVLLVSEDLEEVMRLADRILVLCGGEITGMVPAATATTDQLGLMMAGVTERGAQQP</sequence>
<evidence type="ECO:0000256" key="2">
    <source>
        <dbReference type="ARBA" id="ARBA00022840"/>
    </source>
</evidence>
<dbReference type="InterPro" id="IPR003593">
    <property type="entry name" value="AAA+_ATPase"/>
</dbReference>
<dbReference type="EMBL" id="AZHW01000451">
    <property type="protein sequence ID" value="ETW99394.1"/>
    <property type="molecule type" value="Genomic_DNA"/>
</dbReference>
<feature type="domain" description="ABC transporter" evidence="3">
    <location>
        <begin position="54"/>
        <end position="288"/>
    </location>
</feature>
<reference evidence="4 5" key="1">
    <citation type="journal article" date="2014" name="Nature">
        <title>An environmental bacterial taxon with a large and distinct metabolic repertoire.</title>
        <authorList>
            <person name="Wilson M.C."/>
            <person name="Mori T."/>
            <person name="Ruckert C."/>
            <person name="Uria A.R."/>
            <person name="Helf M.J."/>
            <person name="Takada K."/>
            <person name="Gernert C."/>
            <person name="Steffens U.A."/>
            <person name="Heycke N."/>
            <person name="Schmitt S."/>
            <person name="Rinke C."/>
            <person name="Helfrich E.J."/>
            <person name="Brachmann A.O."/>
            <person name="Gurgui C."/>
            <person name="Wakimoto T."/>
            <person name="Kracht M."/>
            <person name="Crusemann M."/>
            <person name="Hentschel U."/>
            <person name="Abe I."/>
            <person name="Matsunaga S."/>
            <person name="Kalinowski J."/>
            <person name="Takeyama H."/>
            <person name="Piel J."/>
        </authorList>
    </citation>
    <scope>NUCLEOTIDE SEQUENCE [LARGE SCALE GENOMIC DNA]</scope>
    <source>
        <strain evidence="5">TSY1</strain>
    </source>
</reference>
<proteinExistence type="predicted"/>
<evidence type="ECO:0000313" key="4">
    <source>
        <dbReference type="EMBL" id="ETW99394.1"/>
    </source>
</evidence>
<dbReference type="PANTHER" id="PTHR43790">
    <property type="entry name" value="CARBOHYDRATE TRANSPORT ATP-BINDING PROTEIN MG119-RELATED"/>
    <property type="match status" value="1"/>
</dbReference>
<dbReference type="CDD" id="cd03215">
    <property type="entry name" value="ABC_Carb_Monos_II"/>
    <property type="match status" value="1"/>
</dbReference>
<dbReference type="Pfam" id="PF00005">
    <property type="entry name" value="ABC_tran"/>
    <property type="match status" value="2"/>
</dbReference>
<dbReference type="InterPro" id="IPR017871">
    <property type="entry name" value="ABC_transporter-like_CS"/>
</dbReference>
<feature type="domain" description="ABC transporter" evidence="3">
    <location>
        <begin position="305"/>
        <end position="550"/>
    </location>
</feature>
<evidence type="ECO:0000256" key="1">
    <source>
        <dbReference type="ARBA" id="ARBA00022741"/>
    </source>
</evidence>
<dbReference type="GO" id="GO:0016887">
    <property type="term" value="F:ATP hydrolysis activity"/>
    <property type="evidence" value="ECO:0007669"/>
    <property type="project" value="InterPro"/>
</dbReference>
<dbReference type="Proteomes" id="UP000019141">
    <property type="component" value="Unassembled WGS sequence"/>
</dbReference>
<dbReference type="Gene3D" id="3.40.50.300">
    <property type="entry name" value="P-loop containing nucleotide triphosphate hydrolases"/>
    <property type="match status" value="2"/>
</dbReference>
<dbReference type="PANTHER" id="PTHR43790:SF4">
    <property type="entry name" value="GUANOSINE IMPORT ATP-BINDING PROTEIN NUPO"/>
    <property type="match status" value="1"/>
</dbReference>
<evidence type="ECO:0000259" key="3">
    <source>
        <dbReference type="PROSITE" id="PS50893"/>
    </source>
</evidence>
<dbReference type="SUPFAM" id="SSF52540">
    <property type="entry name" value="P-loop containing nucleoside triphosphate hydrolases"/>
    <property type="match status" value="2"/>
</dbReference>
<keyword evidence="5" id="KW-1185">Reference proteome</keyword>
<evidence type="ECO:0000313" key="5">
    <source>
        <dbReference type="Proteomes" id="UP000019141"/>
    </source>
</evidence>
<keyword evidence="1" id="KW-0547">Nucleotide-binding</keyword>
<dbReference type="InterPro" id="IPR027417">
    <property type="entry name" value="P-loop_NTPase"/>
</dbReference>
<accession>W4LNE0</accession>
<protein>
    <recommendedName>
        <fullName evidence="3">ABC transporter domain-containing protein</fullName>
    </recommendedName>
</protein>
<dbReference type="HOGENOM" id="CLU_000604_92_0_7"/>
<dbReference type="CDD" id="cd03216">
    <property type="entry name" value="ABC_Carb_Monos_I"/>
    <property type="match status" value="1"/>
</dbReference>
<dbReference type="GO" id="GO:0005524">
    <property type="term" value="F:ATP binding"/>
    <property type="evidence" value="ECO:0007669"/>
    <property type="project" value="UniProtKB-KW"/>
</dbReference>
<keyword evidence="2" id="KW-0067">ATP-binding</keyword>
<dbReference type="AlphaFoldDB" id="W4LNE0"/>
<dbReference type="InterPro" id="IPR050107">
    <property type="entry name" value="ABC_carbohydrate_import_ATPase"/>
</dbReference>
<comment type="caution">
    <text evidence="4">The sequence shown here is derived from an EMBL/GenBank/DDBJ whole genome shotgun (WGS) entry which is preliminary data.</text>
</comment>